<dbReference type="InterPro" id="IPR016181">
    <property type="entry name" value="Acyl_CoA_acyltransferase"/>
</dbReference>
<dbReference type="PANTHER" id="PTHR43233">
    <property type="entry name" value="FAMILY N-ACETYLTRANSFERASE, PUTATIVE (AFU_ORTHOLOGUE AFUA_6G03350)-RELATED"/>
    <property type="match status" value="1"/>
</dbReference>
<evidence type="ECO:0000259" key="1">
    <source>
        <dbReference type="PROSITE" id="PS51186"/>
    </source>
</evidence>
<gene>
    <name evidence="2" type="ORF">VKT23_006577</name>
</gene>
<reference evidence="2 3" key="1">
    <citation type="submission" date="2024-01" db="EMBL/GenBank/DDBJ databases">
        <title>A draft genome for the cacao thread blight pathogen Marasmiellus scandens.</title>
        <authorList>
            <person name="Baruah I.K."/>
            <person name="Leung J."/>
            <person name="Bukari Y."/>
            <person name="Amoako-Attah I."/>
            <person name="Meinhardt L.W."/>
            <person name="Bailey B.A."/>
            <person name="Cohen S.P."/>
        </authorList>
    </citation>
    <scope>NUCLEOTIDE SEQUENCE [LARGE SCALE GENOMIC DNA]</scope>
    <source>
        <strain evidence="2 3">GH-19</strain>
    </source>
</reference>
<evidence type="ECO:0000313" key="2">
    <source>
        <dbReference type="EMBL" id="KAK7464410.1"/>
    </source>
</evidence>
<evidence type="ECO:0000313" key="3">
    <source>
        <dbReference type="Proteomes" id="UP001498398"/>
    </source>
</evidence>
<accession>A0ABR1JN97</accession>
<dbReference type="InterPro" id="IPR053144">
    <property type="entry name" value="Acetyltransferase_Butenolide"/>
</dbReference>
<proteinExistence type="predicted"/>
<dbReference type="Gene3D" id="3.40.630.30">
    <property type="match status" value="1"/>
</dbReference>
<dbReference type="EMBL" id="JBANRG010000008">
    <property type="protein sequence ID" value="KAK7464410.1"/>
    <property type="molecule type" value="Genomic_DNA"/>
</dbReference>
<dbReference type="PANTHER" id="PTHR43233:SF1">
    <property type="entry name" value="FAMILY N-ACETYLTRANSFERASE, PUTATIVE (AFU_ORTHOLOGUE AFUA_6G03350)-RELATED"/>
    <property type="match status" value="1"/>
</dbReference>
<sequence>MILPELSLKMSSSTLLPGYSFLDAPPPLKTYLFLRKVNGLSPKSEVQGTGALSGSWAFCTVVYIPPVSASNDSRGGSESAFPEPEIVGMARLIGDGGWYFCVSDMAVLPLHRRKGLGEAMLRRLLAKIKKEAPGALVTLSADEPGRPLYKKIGFVESAPRSIGMWLELDKQDTGAQTNEPKEK</sequence>
<dbReference type="Proteomes" id="UP001498398">
    <property type="component" value="Unassembled WGS sequence"/>
</dbReference>
<feature type="domain" description="N-acetyltransferase" evidence="1">
    <location>
        <begin position="80"/>
        <end position="169"/>
    </location>
</feature>
<dbReference type="CDD" id="cd04301">
    <property type="entry name" value="NAT_SF"/>
    <property type="match status" value="1"/>
</dbReference>
<dbReference type="Pfam" id="PF13508">
    <property type="entry name" value="Acetyltransf_7"/>
    <property type="match status" value="1"/>
</dbReference>
<dbReference type="PROSITE" id="PS51186">
    <property type="entry name" value="GNAT"/>
    <property type="match status" value="1"/>
</dbReference>
<protein>
    <recommendedName>
        <fullName evidence="1">N-acetyltransferase domain-containing protein</fullName>
    </recommendedName>
</protein>
<comment type="caution">
    <text evidence="2">The sequence shown here is derived from an EMBL/GenBank/DDBJ whole genome shotgun (WGS) entry which is preliminary data.</text>
</comment>
<name>A0ABR1JN97_9AGAR</name>
<dbReference type="SUPFAM" id="SSF55729">
    <property type="entry name" value="Acyl-CoA N-acyltransferases (Nat)"/>
    <property type="match status" value="1"/>
</dbReference>
<keyword evidence="3" id="KW-1185">Reference proteome</keyword>
<organism evidence="2 3">
    <name type="scientific">Marasmiellus scandens</name>
    <dbReference type="NCBI Taxonomy" id="2682957"/>
    <lineage>
        <taxon>Eukaryota</taxon>
        <taxon>Fungi</taxon>
        <taxon>Dikarya</taxon>
        <taxon>Basidiomycota</taxon>
        <taxon>Agaricomycotina</taxon>
        <taxon>Agaricomycetes</taxon>
        <taxon>Agaricomycetidae</taxon>
        <taxon>Agaricales</taxon>
        <taxon>Marasmiineae</taxon>
        <taxon>Omphalotaceae</taxon>
        <taxon>Marasmiellus</taxon>
    </lineage>
</organism>
<dbReference type="InterPro" id="IPR000182">
    <property type="entry name" value="GNAT_dom"/>
</dbReference>